<protein>
    <submittedName>
        <fullName evidence="2">Unnamed protein product</fullName>
    </submittedName>
</protein>
<evidence type="ECO:0000313" key="2">
    <source>
        <dbReference type="EMBL" id="GMF45497.1"/>
    </source>
</evidence>
<dbReference type="Proteomes" id="UP001165121">
    <property type="component" value="Unassembled WGS sequence"/>
</dbReference>
<evidence type="ECO:0000313" key="3">
    <source>
        <dbReference type="Proteomes" id="UP001165121"/>
    </source>
</evidence>
<dbReference type="PANTHER" id="PTHR13510:SF44">
    <property type="entry name" value="RABENOSYN-5"/>
    <property type="match status" value="1"/>
</dbReference>
<dbReference type="OrthoDB" id="70302at2759"/>
<evidence type="ECO:0000256" key="1">
    <source>
        <dbReference type="SAM" id="MobiDB-lite"/>
    </source>
</evidence>
<sequence>MPKDWSSENPYPDLRLSEDVKSQISNLVNAYLKSYLRKYENFAAVDNRQVDEQRWKHIKTKDDLHVYEDHYRRESEQGIGPRNLASSQDHVAPPKSDMPVMLRAGTVLGRLDDLMFGVVNPTLDSMRVRASYVHGIDANAILCPIVEPSKDEPFRSLIVKWLSLDNPFESTNLIKTRDFVYVEATGILHFTNGDRVGYHLKHSLEFRQTKPRPNIIRAKLSYCGFYRQIHDDVIDVFGTSAMVPGGGIPRFISVRTATEALLATTNLLVCGQMKKMSWMLQQQLSVGLQSGRDKCCVMCYKSTSSGFVGKLGKTTCNMCYGSVWYSCKINWRISFTTLGSKAVHRKIAFCGTCINRVSTCDAEQAAERPSYELQGLQSLFYRIPQIRTF</sequence>
<name>A0A9W7D055_9STRA</name>
<feature type="region of interest" description="Disordered" evidence="1">
    <location>
        <begin position="75"/>
        <end position="96"/>
    </location>
</feature>
<gene>
    <name evidence="2" type="ORF">Pfra01_001631500</name>
</gene>
<keyword evidence="3" id="KW-1185">Reference proteome</keyword>
<proteinExistence type="predicted"/>
<dbReference type="EMBL" id="BSXT01001825">
    <property type="protein sequence ID" value="GMF45497.1"/>
    <property type="molecule type" value="Genomic_DNA"/>
</dbReference>
<reference evidence="2" key="1">
    <citation type="submission" date="2023-04" db="EMBL/GenBank/DDBJ databases">
        <title>Phytophthora fragariaefolia NBRC 109709.</title>
        <authorList>
            <person name="Ichikawa N."/>
            <person name="Sato H."/>
            <person name="Tonouchi N."/>
        </authorList>
    </citation>
    <scope>NUCLEOTIDE SEQUENCE</scope>
    <source>
        <strain evidence="2">NBRC 109709</strain>
    </source>
</reference>
<dbReference type="InterPro" id="IPR052727">
    <property type="entry name" value="Rab4/Rab5_effector"/>
</dbReference>
<comment type="caution">
    <text evidence="2">The sequence shown here is derived from an EMBL/GenBank/DDBJ whole genome shotgun (WGS) entry which is preliminary data.</text>
</comment>
<accession>A0A9W7D055</accession>
<dbReference type="PANTHER" id="PTHR13510">
    <property type="entry name" value="FYVE-FINGER-CONTAINING RAB5 EFFECTOR PROTEIN RABENOSYN-5-RELATED"/>
    <property type="match status" value="1"/>
</dbReference>
<organism evidence="2 3">
    <name type="scientific">Phytophthora fragariaefolia</name>
    <dbReference type="NCBI Taxonomy" id="1490495"/>
    <lineage>
        <taxon>Eukaryota</taxon>
        <taxon>Sar</taxon>
        <taxon>Stramenopiles</taxon>
        <taxon>Oomycota</taxon>
        <taxon>Peronosporomycetes</taxon>
        <taxon>Peronosporales</taxon>
        <taxon>Peronosporaceae</taxon>
        <taxon>Phytophthora</taxon>
    </lineage>
</organism>
<dbReference type="AlphaFoldDB" id="A0A9W7D055"/>
<dbReference type="Gene3D" id="3.30.530.20">
    <property type="match status" value="1"/>
</dbReference>
<dbReference type="InterPro" id="IPR023393">
    <property type="entry name" value="START-like_dom_sf"/>
</dbReference>